<dbReference type="OrthoDB" id="443276at2759"/>
<evidence type="ECO:0000313" key="1">
    <source>
        <dbReference type="EMBL" id="CAE7325088.1"/>
    </source>
</evidence>
<accession>A0A812NSN4</accession>
<dbReference type="AlphaFoldDB" id="A0A812NSN4"/>
<proteinExistence type="predicted"/>
<evidence type="ECO:0000313" key="2">
    <source>
        <dbReference type="Proteomes" id="UP000604046"/>
    </source>
</evidence>
<comment type="caution">
    <text evidence="1">The sequence shown here is derived from an EMBL/GenBank/DDBJ whole genome shotgun (WGS) entry which is preliminary data.</text>
</comment>
<dbReference type="PANTHER" id="PTHR11439:SF463">
    <property type="entry name" value="REVERSE TRANSCRIPTASE TY1_COPIA-TYPE DOMAIN-CONTAINING PROTEIN"/>
    <property type="match status" value="1"/>
</dbReference>
<protein>
    <submittedName>
        <fullName evidence="1">True protein</fullName>
    </submittedName>
</protein>
<dbReference type="EMBL" id="CAJNDS010002099">
    <property type="protein sequence ID" value="CAE7325088.1"/>
    <property type="molecule type" value="Genomic_DNA"/>
</dbReference>
<dbReference type="PANTHER" id="PTHR11439">
    <property type="entry name" value="GAG-POL-RELATED RETROTRANSPOSON"/>
    <property type="match status" value="1"/>
</dbReference>
<keyword evidence="2" id="KW-1185">Reference proteome</keyword>
<organism evidence="1 2">
    <name type="scientific">Symbiodinium natans</name>
    <dbReference type="NCBI Taxonomy" id="878477"/>
    <lineage>
        <taxon>Eukaryota</taxon>
        <taxon>Sar</taxon>
        <taxon>Alveolata</taxon>
        <taxon>Dinophyceae</taxon>
        <taxon>Suessiales</taxon>
        <taxon>Symbiodiniaceae</taxon>
        <taxon>Symbiodinium</taxon>
    </lineage>
</organism>
<name>A0A812NSN4_9DINO</name>
<sequence>MKSMLGEAGMSGFIKEPTLFRSDKVEEEKVASTAEGRKELVEAWSRRVVVQVSEPMRNVGDELEFLKRKCIKTDEGVAMLSGAKHLDGLIEAVGSVPRDTPADQSFSEIDKSPSLSPSKAKISRECVGRLLYLSHTRSDIQFAVCVLASKMSCPSVMSYKWLQRVVGYLVRTPNIGFLIRSPKAHACLGFPGDGSLEEGGKLVLESVTDDWAGCKASRRSKSSVHLYCAGGLLASYVRSQRSIAPSSSESEYIAMVSGATELVYLKEYLVYLSRGQS</sequence>
<gene>
    <name evidence="1" type="primary">true</name>
    <name evidence="1" type="ORF">SNAT2548_LOCUS17018</name>
</gene>
<reference evidence="1" key="1">
    <citation type="submission" date="2021-02" db="EMBL/GenBank/DDBJ databases">
        <authorList>
            <person name="Dougan E. K."/>
            <person name="Rhodes N."/>
            <person name="Thang M."/>
            <person name="Chan C."/>
        </authorList>
    </citation>
    <scope>NUCLEOTIDE SEQUENCE</scope>
</reference>
<dbReference type="Proteomes" id="UP000604046">
    <property type="component" value="Unassembled WGS sequence"/>
</dbReference>